<dbReference type="Pfam" id="PF24681">
    <property type="entry name" value="Kelch_KLHDC2_KLHL20_DRC7"/>
    <property type="match status" value="2"/>
</dbReference>
<dbReference type="Proteomes" id="UP001230188">
    <property type="component" value="Unassembled WGS sequence"/>
</dbReference>
<dbReference type="InterPro" id="IPR006652">
    <property type="entry name" value="Kelch_1"/>
</dbReference>
<comment type="caution">
    <text evidence="3">The sequence shown here is derived from an EMBL/GenBank/DDBJ whole genome shotgun (WGS) entry which is preliminary data.</text>
</comment>
<name>A0AAD7UC93_9STRA</name>
<evidence type="ECO:0000313" key="3">
    <source>
        <dbReference type="EMBL" id="KAJ8602301.1"/>
    </source>
</evidence>
<sequence length="329" mass="34684">MIFVVFAAGVAALWTSGNGPAPKVSGHATATTPDGRVFLFGGLTGSAGSPCTDALWVREHGEWKPVAAQNASPGPRMYAAAAVYGDALYVIGGWDPEVPGSGGSFKDEVWRLALGTLEWSQLEPIPGGPVSRHTACVVDRGDDSIVVVHTFRPGDDSVLVLRDRGLVPQPTTGEAPKGLSMCAACGLGINTMLLFGGSTREQKMSADAYALDADAWAWRKLEVADGKPTPRASCCIAKMDTRTAVVFGGAGISADGYQGGQGLVGLDETWTVRLDDHDRVTWTHLEDTQAPSPRVAARLDPVPEGGLLLSGGWNPSTKETFADQWRLQL</sequence>
<dbReference type="SUPFAM" id="SSF117281">
    <property type="entry name" value="Kelch motif"/>
    <property type="match status" value="1"/>
</dbReference>
<dbReference type="InterPro" id="IPR011043">
    <property type="entry name" value="Gal_Oxase/kelch_b-propeller"/>
</dbReference>
<evidence type="ECO:0000313" key="4">
    <source>
        <dbReference type="Proteomes" id="UP001230188"/>
    </source>
</evidence>
<evidence type="ECO:0000256" key="2">
    <source>
        <dbReference type="ARBA" id="ARBA00022737"/>
    </source>
</evidence>
<dbReference type="AlphaFoldDB" id="A0AAD7UC93"/>
<reference evidence="3" key="1">
    <citation type="submission" date="2023-01" db="EMBL/GenBank/DDBJ databases">
        <title>Metagenome sequencing of chrysophaentin producing Chrysophaeum taylorii.</title>
        <authorList>
            <person name="Davison J."/>
            <person name="Bewley C."/>
        </authorList>
    </citation>
    <scope>NUCLEOTIDE SEQUENCE</scope>
    <source>
        <strain evidence="3">NIES-1699</strain>
    </source>
</reference>
<evidence type="ECO:0008006" key="5">
    <source>
        <dbReference type="Google" id="ProtNLM"/>
    </source>
</evidence>
<protein>
    <recommendedName>
        <fullName evidence="5">N-acetylneuraminate epimerase</fullName>
    </recommendedName>
</protein>
<keyword evidence="1" id="KW-0880">Kelch repeat</keyword>
<accession>A0AAD7UC93</accession>
<keyword evidence="4" id="KW-1185">Reference proteome</keyword>
<dbReference type="SUPFAM" id="SSF50965">
    <property type="entry name" value="Galactose oxidase, central domain"/>
    <property type="match status" value="1"/>
</dbReference>
<dbReference type="EMBL" id="JAQMWT010000387">
    <property type="protein sequence ID" value="KAJ8602301.1"/>
    <property type="molecule type" value="Genomic_DNA"/>
</dbReference>
<evidence type="ECO:0000256" key="1">
    <source>
        <dbReference type="ARBA" id="ARBA00022441"/>
    </source>
</evidence>
<dbReference type="PANTHER" id="PTHR46093">
    <property type="entry name" value="ACYL-COA-BINDING DOMAIN-CONTAINING PROTEIN 5"/>
    <property type="match status" value="1"/>
</dbReference>
<organism evidence="3 4">
    <name type="scientific">Chrysophaeum taylorii</name>
    <dbReference type="NCBI Taxonomy" id="2483200"/>
    <lineage>
        <taxon>Eukaryota</taxon>
        <taxon>Sar</taxon>
        <taxon>Stramenopiles</taxon>
        <taxon>Ochrophyta</taxon>
        <taxon>Pelagophyceae</taxon>
        <taxon>Pelagomonadales</taxon>
        <taxon>Pelagomonadaceae</taxon>
        <taxon>Chrysophaeum</taxon>
    </lineage>
</organism>
<dbReference type="Gene3D" id="2.120.10.80">
    <property type="entry name" value="Kelch-type beta propeller"/>
    <property type="match status" value="2"/>
</dbReference>
<dbReference type="InterPro" id="IPR015915">
    <property type="entry name" value="Kelch-typ_b-propeller"/>
</dbReference>
<gene>
    <name evidence="3" type="ORF">CTAYLR_007864</name>
</gene>
<dbReference type="SMART" id="SM00612">
    <property type="entry name" value="Kelch"/>
    <property type="match status" value="2"/>
</dbReference>
<dbReference type="PANTHER" id="PTHR46093:SF18">
    <property type="entry name" value="FIBRONECTIN TYPE-III DOMAIN-CONTAINING PROTEIN"/>
    <property type="match status" value="1"/>
</dbReference>
<proteinExistence type="predicted"/>
<keyword evidence="2" id="KW-0677">Repeat</keyword>